<proteinExistence type="predicted"/>
<dbReference type="Gene3D" id="3.30.360.10">
    <property type="entry name" value="Dihydrodipicolinate Reductase, domain 2"/>
    <property type="match status" value="1"/>
</dbReference>
<dbReference type="PANTHER" id="PTHR43796:SF2">
    <property type="entry name" value="CARBOXYNORSPERMIDINE SYNTHASE"/>
    <property type="match status" value="1"/>
</dbReference>
<dbReference type="EMBL" id="UINC01021541">
    <property type="protein sequence ID" value="SVA89307.1"/>
    <property type="molecule type" value="Genomic_DNA"/>
</dbReference>
<reference evidence="3" key="1">
    <citation type="submission" date="2018-05" db="EMBL/GenBank/DDBJ databases">
        <authorList>
            <person name="Lanie J.A."/>
            <person name="Ng W.-L."/>
            <person name="Kazmierczak K.M."/>
            <person name="Andrzejewski T.M."/>
            <person name="Davidsen T.M."/>
            <person name="Wayne K.J."/>
            <person name="Tettelin H."/>
            <person name="Glass J.I."/>
            <person name="Rusch D."/>
            <person name="Podicherti R."/>
            <person name="Tsui H.-C.T."/>
            <person name="Winkler M.E."/>
        </authorList>
    </citation>
    <scope>NUCLEOTIDE SEQUENCE</scope>
</reference>
<feature type="domain" description="Saccharopine dehydrogenase NADP binding" evidence="1">
    <location>
        <begin position="3"/>
        <end position="121"/>
    </location>
</feature>
<gene>
    <name evidence="3" type="ORF">METZ01_LOCUS142161</name>
</gene>
<feature type="domain" description="Saccharopine dehydrogenase-like C-terminal" evidence="2">
    <location>
        <begin position="125"/>
        <end position="376"/>
    </location>
</feature>
<protein>
    <recommendedName>
        <fullName evidence="4">Saccharopine dehydrogenase</fullName>
    </recommendedName>
</protein>
<evidence type="ECO:0000259" key="1">
    <source>
        <dbReference type="Pfam" id="PF03435"/>
    </source>
</evidence>
<dbReference type="AlphaFoldDB" id="A0A381ZKQ9"/>
<sequence length="391" mass="42836">MKIFCLGAAGKISRESVLDLLQSDKITRVTIGDTDEARGCEVVAWLDDDRVDFVKADVFQTGQTASLMRDYDLVMDGTPISINHESTLCIARAGVHGVNLNGTGPEFAFHDAFVEAGKTYVPGFGMTPGITNVMACYAHDRLETVEAIRISHGAFRPFAFSPAITETTRIEYEPELESRIVFEDGEFKQVEPFARPLDVTLPEPFGTHTQYIIPHAETQTIPESFKEKGVRLVEVRGTWPPANMQLLRALYDWGFLENKTVNVAGAEVGVMDVIASYLLQSEQGTKTKLYGYALHVEVTGTEDGKPVCYTLTNTHPASDGSVAGWEQLRAYTRSVGIPMSIAAQLILNGQAGAVGVVAPELAFDPKVVFAELKKRQIAIHIDKQRVDPLTG</sequence>
<name>A0A381ZKQ9_9ZZZZ</name>
<dbReference type="Pfam" id="PF16653">
    <property type="entry name" value="Sacchrp_dh_C"/>
    <property type="match status" value="1"/>
</dbReference>
<dbReference type="Gene3D" id="3.40.50.720">
    <property type="entry name" value="NAD(P)-binding Rossmann-like Domain"/>
    <property type="match status" value="2"/>
</dbReference>
<dbReference type="PANTHER" id="PTHR43796">
    <property type="entry name" value="CARBOXYNORSPERMIDINE SYNTHASE"/>
    <property type="match status" value="1"/>
</dbReference>
<dbReference type="InterPro" id="IPR036291">
    <property type="entry name" value="NAD(P)-bd_dom_sf"/>
</dbReference>
<evidence type="ECO:0000259" key="2">
    <source>
        <dbReference type="Pfam" id="PF16653"/>
    </source>
</evidence>
<dbReference type="SUPFAM" id="SSF51735">
    <property type="entry name" value="NAD(P)-binding Rossmann-fold domains"/>
    <property type="match status" value="1"/>
</dbReference>
<evidence type="ECO:0008006" key="4">
    <source>
        <dbReference type="Google" id="ProtNLM"/>
    </source>
</evidence>
<dbReference type="InterPro" id="IPR005097">
    <property type="entry name" value="Sacchrp_dh_NADP-bd"/>
</dbReference>
<dbReference type="InterPro" id="IPR032095">
    <property type="entry name" value="Sacchrp_dh-like_C"/>
</dbReference>
<dbReference type="Pfam" id="PF03435">
    <property type="entry name" value="Sacchrp_dh_NADP"/>
    <property type="match status" value="1"/>
</dbReference>
<organism evidence="3">
    <name type="scientific">marine metagenome</name>
    <dbReference type="NCBI Taxonomy" id="408172"/>
    <lineage>
        <taxon>unclassified sequences</taxon>
        <taxon>metagenomes</taxon>
        <taxon>ecological metagenomes</taxon>
    </lineage>
</organism>
<accession>A0A381ZKQ9</accession>
<evidence type="ECO:0000313" key="3">
    <source>
        <dbReference type="EMBL" id="SVA89307.1"/>
    </source>
</evidence>